<gene>
    <name evidence="2" type="ORF">PGRAT_19805</name>
</gene>
<dbReference type="Proteomes" id="UP000029500">
    <property type="component" value="Chromosome"/>
</dbReference>
<sequence>MKIKGLEGLTWETLEQEVGQGGKFVVYTFCISILIMTFRRSSAIYYIAPGMGSVGTGLRFTLISVLFGWWGIPWGPIYTIGALITNFKGGRDMTVEVLNSLAEQRGPQQQIG</sequence>
<dbReference type="OrthoDB" id="292264at2"/>
<dbReference type="EMBL" id="CP009287">
    <property type="protein sequence ID" value="AIQ69623.1"/>
    <property type="molecule type" value="Genomic_DNA"/>
</dbReference>
<dbReference type="eggNOG" id="COG0457">
    <property type="taxonomic scope" value="Bacteria"/>
</dbReference>
<feature type="transmembrane region" description="Helical" evidence="1">
    <location>
        <begin position="60"/>
        <end position="84"/>
    </location>
</feature>
<keyword evidence="1" id="KW-0472">Membrane</keyword>
<dbReference type="STRING" id="189425.PGRAT_19805"/>
<reference evidence="2 3" key="1">
    <citation type="submission" date="2014-08" db="EMBL/GenBank/DDBJ databases">
        <title>Comparative genomics of the Paenibacillus odorifer group.</title>
        <authorList>
            <person name="den Bakker H.C."/>
            <person name="Tsai Y.-C."/>
            <person name="Martin N."/>
            <person name="Korlach J."/>
            <person name="Wiedmann M."/>
        </authorList>
    </citation>
    <scope>NUCLEOTIDE SEQUENCE [LARGE SCALE GENOMIC DNA]</scope>
    <source>
        <strain evidence="2 3">DSM 15220</strain>
    </source>
</reference>
<accession>A0A089MDQ4</accession>
<dbReference type="RefSeq" id="WP_025707676.1">
    <property type="nucleotide sequence ID" value="NZ_CP009287.1"/>
</dbReference>
<dbReference type="AlphaFoldDB" id="A0A089MDQ4"/>
<proteinExistence type="predicted"/>
<feature type="transmembrane region" description="Helical" evidence="1">
    <location>
        <begin position="24"/>
        <end position="48"/>
    </location>
</feature>
<dbReference type="KEGG" id="pgm:PGRAT_19805"/>
<protein>
    <submittedName>
        <fullName evidence="2">Uncharacterized protein</fullName>
    </submittedName>
</protein>
<keyword evidence="1" id="KW-0812">Transmembrane</keyword>
<evidence type="ECO:0000256" key="1">
    <source>
        <dbReference type="SAM" id="Phobius"/>
    </source>
</evidence>
<name>A0A089MDQ4_9BACL</name>
<organism evidence="2 3">
    <name type="scientific">Paenibacillus graminis</name>
    <dbReference type="NCBI Taxonomy" id="189425"/>
    <lineage>
        <taxon>Bacteria</taxon>
        <taxon>Bacillati</taxon>
        <taxon>Bacillota</taxon>
        <taxon>Bacilli</taxon>
        <taxon>Bacillales</taxon>
        <taxon>Paenibacillaceae</taxon>
        <taxon>Paenibacillus</taxon>
    </lineage>
</organism>
<evidence type="ECO:0000313" key="2">
    <source>
        <dbReference type="EMBL" id="AIQ69623.1"/>
    </source>
</evidence>
<keyword evidence="3" id="KW-1185">Reference proteome</keyword>
<evidence type="ECO:0000313" key="3">
    <source>
        <dbReference type="Proteomes" id="UP000029500"/>
    </source>
</evidence>
<keyword evidence="1" id="KW-1133">Transmembrane helix</keyword>
<dbReference type="HOGENOM" id="CLU_157152_0_0_9"/>